<evidence type="ECO:0000313" key="2">
    <source>
        <dbReference type="EMBL" id="MBB3905113.1"/>
    </source>
</evidence>
<dbReference type="Proteomes" id="UP000517759">
    <property type="component" value="Unassembled WGS sequence"/>
</dbReference>
<sequence>MKSTPSLPPATPAPVSSPAQEVAAAEREVRRALLQRFRL</sequence>
<dbReference type="AlphaFoldDB" id="A0A7W6AM16"/>
<dbReference type="EMBL" id="JACIDN010000010">
    <property type="protein sequence ID" value="MBB3905113.1"/>
    <property type="molecule type" value="Genomic_DNA"/>
</dbReference>
<gene>
    <name evidence="2" type="ORF">GGR33_004641</name>
</gene>
<feature type="compositionally biased region" description="Low complexity" evidence="1">
    <location>
        <begin position="13"/>
        <end position="22"/>
    </location>
</feature>
<proteinExistence type="predicted"/>
<feature type="compositionally biased region" description="Pro residues" evidence="1">
    <location>
        <begin position="1"/>
        <end position="12"/>
    </location>
</feature>
<protein>
    <submittedName>
        <fullName evidence="2">Uncharacterized protein</fullName>
    </submittedName>
</protein>
<evidence type="ECO:0000313" key="3">
    <source>
        <dbReference type="Proteomes" id="UP000517759"/>
    </source>
</evidence>
<comment type="caution">
    <text evidence="2">The sequence shown here is derived from an EMBL/GenBank/DDBJ whole genome shotgun (WGS) entry which is preliminary data.</text>
</comment>
<feature type="region of interest" description="Disordered" evidence="1">
    <location>
        <begin position="1"/>
        <end position="22"/>
    </location>
</feature>
<accession>A0A7W6AM16</accession>
<reference evidence="2 3" key="1">
    <citation type="submission" date="2020-08" db="EMBL/GenBank/DDBJ databases">
        <title>Genomic Encyclopedia of Type Strains, Phase IV (KMG-IV): sequencing the most valuable type-strain genomes for metagenomic binning, comparative biology and taxonomic classification.</title>
        <authorList>
            <person name="Goeker M."/>
        </authorList>
    </citation>
    <scope>NUCLEOTIDE SEQUENCE [LARGE SCALE GENOMIC DNA]</scope>
    <source>
        <strain evidence="2 3">DSM 24105</strain>
    </source>
</reference>
<evidence type="ECO:0000256" key="1">
    <source>
        <dbReference type="SAM" id="MobiDB-lite"/>
    </source>
</evidence>
<name>A0A7W6AM16_9HYPH</name>
<organism evidence="2 3">
    <name type="scientific">Methylobacterium brachythecii</name>
    <dbReference type="NCBI Taxonomy" id="1176177"/>
    <lineage>
        <taxon>Bacteria</taxon>
        <taxon>Pseudomonadati</taxon>
        <taxon>Pseudomonadota</taxon>
        <taxon>Alphaproteobacteria</taxon>
        <taxon>Hyphomicrobiales</taxon>
        <taxon>Methylobacteriaceae</taxon>
        <taxon>Methylobacterium</taxon>
    </lineage>
</organism>